<comment type="activity regulation">
    <text evidence="10">Na(+) is not transported, but it plays an essential structural role and its presence is essential for fluoride channel function.</text>
</comment>
<dbReference type="GO" id="GO:0062054">
    <property type="term" value="F:fluoride channel activity"/>
    <property type="evidence" value="ECO:0007669"/>
    <property type="project" value="UniProtKB-UniRule"/>
</dbReference>
<accession>G7H1Z5</accession>
<evidence type="ECO:0000256" key="2">
    <source>
        <dbReference type="ARBA" id="ARBA00022475"/>
    </source>
</evidence>
<dbReference type="PANTHER" id="PTHR28259">
    <property type="entry name" value="FLUORIDE EXPORT PROTEIN 1-RELATED"/>
    <property type="match status" value="1"/>
</dbReference>
<evidence type="ECO:0000256" key="5">
    <source>
        <dbReference type="ARBA" id="ARBA00023136"/>
    </source>
</evidence>
<evidence type="ECO:0000256" key="10">
    <source>
        <dbReference type="HAMAP-Rule" id="MF_00454"/>
    </source>
</evidence>
<dbReference type="AlphaFoldDB" id="G7H1Z5"/>
<dbReference type="STRING" id="1073574.GOARA_048_00720"/>
<organism evidence="11 12">
    <name type="scientific">Gordonia araii NBRC 100433</name>
    <dbReference type="NCBI Taxonomy" id="1073574"/>
    <lineage>
        <taxon>Bacteria</taxon>
        <taxon>Bacillati</taxon>
        <taxon>Actinomycetota</taxon>
        <taxon>Actinomycetes</taxon>
        <taxon>Mycobacteriales</taxon>
        <taxon>Gordoniaceae</taxon>
        <taxon>Gordonia</taxon>
    </lineage>
</organism>
<comment type="similarity">
    <text evidence="7 10">Belongs to the fluoride channel Fluc/FEX (TC 1.A.43) family.</text>
</comment>
<keyword evidence="10" id="KW-0406">Ion transport</keyword>
<evidence type="ECO:0000256" key="4">
    <source>
        <dbReference type="ARBA" id="ARBA00022989"/>
    </source>
</evidence>
<evidence type="ECO:0000313" key="12">
    <source>
        <dbReference type="Proteomes" id="UP000035088"/>
    </source>
</evidence>
<comment type="subcellular location">
    <subcellularLocation>
        <location evidence="1 10">Cell membrane</location>
        <topology evidence="1 10">Multi-pass membrane protein</topology>
    </subcellularLocation>
</comment>
<evidence type="ECO:0000256" key="3">
    <source>
        <dbReference type="ARBA" id="ARBA00022692"/>
    </source>
</evidence>
<dbReference type="Pfam" id="PF02537">
    <property type="entry name" value="CRCB"/>
    <property type="match status" value="1"/>
</dbReference>
<proteinExistence type="inferred from homology"/>
<dbReference type="GO" id="GO:0005886">
    <property type="term" value="C:plasma membrane"/>
    <property type="evidence" value="ECO:0007669"/>
    <property type="project" value="UniProtKB-SubCell"/>
</dbReference>
<feature type="transmembrane region" description="Helical" evidence="10">
    <location>
        <begin position="105"/>
        <end position="124"/>
    </location>
</feature>
<name>G7H1Z5_9ACTN</name>
<evidence type="ECO:0000256" key="6">
    <source>
        <dbReference type="ARBA" id="ARBA00023303"/>
    </source>
</evidence>
<keyword evidence="10" id="KW-0813">Transport</keyword>
<evidence type="ECO:0000256" key="9">
    <source>
        <dbReference type="ARBA" id="ARBA00049940"/>
    </source>
</evidence>
<comment type="catalytic activity">
    <reaction evidence="8">
        <text>fluoride(in) = fluoride(out)</text>
        <dbReference type="Rhea" id="RHEA:76159"/>
        <dbReference type="ChEBI" id="CHEBI:17051"/>
    </reaction>
    <physiologicalReaction direction="left-to-right" evidence="8">
        <dbReference type="Rhea" id="RHEA:76160"/>
    </physiologicalReaction>
</comment>
<sequence>MNAWTAAAYAAGGLGALARYVIDASVKARVTAQLPVATIAINIAGSALLGLITGLVVFAGTPSTLALVAGTGFCGGFTTFSTASFETVALARRGETRLAVVNAVGSWVAAVLACGAGMWVAWLIR</sequence>
<keyword evidence="10" id="KW-0479">Metal-binding</keyword>
<dbReference type="HAMAP" id="MF_00454">
    <property type="entry name" value="FluC"/>
    <property type="match status" value="1"/>
</dbReference>
<dbReference type="GO" id="GO:0140114">
    <property type="term" value="P:cellular detoxification of fluoride"/>
    <property type="evidence" value="ECO:0007669"/>
    <property type="project" value="UniProtKB-UniRule"/>
</dbReference>
<comment type="function">
    <text evidence="9 10">Fluoride-specific ion channel. Important for reducing fluoride concentration in the cell, thus reducing its toxicity.</text>
</comment>
<dbReference type="GO" id="GO:0046872">
    <property type="term" value="F:metal ion binding"/>
    <property type="evidence" value="ECO:0007669"/>
    <property type="project" value="UniProtKB-KW"/>
</dbReference>
<evidence type="ECO:0000313" key="11">
    <source>
        <dbReference type="EMBL" id="GAB09870.1"/>
    </source>
</evidence>
<dbReference type="Proteomes" id="UP000035088">
    <property type="component" value="Unassembled WGS sequence"/>
</dbReference>
<reference evidence="11 12" key="1">
    <citation type="submission" date="2011-11" db="EMBL/GenBank/DDBJ databases">
        <title>Whole genome shotgun sequence of Gordonia araii NBRC 100433.</title>
        <authorList>
            <person name="Yoshida Y."/>
            <person name="Hosoyama A."/>
            <person name="Tsuchikane K."/>
            <person name="Katsumata H."/>
            <person name="Yamazaki S."/>
            <person name="Fujita N."/>
        </authorList>
    </citation>
    <scope>NUCLEOTIDE SEQUENCE [LARGE SCALE GENOMIC DNA]</scope>
    <source>
        <strain evidence="11 12">NBRC 100433</strain>
    </source>
</reference>
<keyword evidence="3 10" id="KW-0812">Transmembrane</keyword>
<protein>
    <recommendedName>
        <fullName evidence="10">Fluoride-specific ion channel FluC</fullName>
    </recommendedName>
</protein>
<keyword evidence="4 10" id="KW-1133">Transmembrane helix</keyword>
<dbReference type="PANTHER" id="PTHR28259:SF1">
    <property type="entry name" value="FLUORIDE EXPORT PROTEIN 1-RELATED"/>
    <property type="match status" value="1"/>
</dbReference>
<evidence type="ECO:0000256" key="7">
    <source>
        <dbReference type="ARBA" id="ARBA00035120"/>
    </source>
</evidence>
<keyword evidence="12" id="KW-1185">Reference proteome</keyword>
<gene>
    <name evidence="10 11" type="primary">crcB</name>
    <name evidence="10" type="synonym">fluC</name>
    <name evidence="11" type="ORF">GOARA_048_00720</name>
</gene>
<keyword evidence="5 10" id="KW-0472">Membrane</keyword>
<comment type="caution">
    <text evidence="11">The sequence shown here is derived from an EMBL/GenBank/DDBJ whole genome shotgun (WGS) entry which is preliminary data.</text>
</comment>
<keyword evidence="6 10" id="KW-0407">Ion channel</keyword>
<dbReference type="EMBL" id="BAEE01000048">
    <property type="protein sequence ID" value="GAB09870.1"/>
    <property type="molecule type" value="Genomic_DNA"/>
</dbReference>
<keyword evidence="2 10" id="KW-1003">Cell membrane</keyword>
<dbReference type="RefSeq" id="WP_007321945.1">
    <property type="nucleotide sequence ID" value="NZ_BAEE01000048.1"/>
</dbReference>
<evidence type="ECO:0000256" key="8">
    <source>
        <dbReference type="ARBA" id="ARBA00035585"/>
    </source>
</evidence>
<feature type="binding site" evidence="10">
    <location>
        <position position="78"/>
    </location>
    <ligand>
        <name>Na(+)</name>
        <dbReference type="ChEBI" id="CHEBI:29101"/>
        <note>structural</note>
    </ligand>
</feature>
<feature type="transmembrane region" description="Helical" evidence="10">
    <location>
        <begin position="65"/>
        <end position="85"/>
    </location>
</feature>
<dbReference type="OrthoDB" id="5148600at2"/>
<feature type="binding site" evidence="10">
    <location>
        <position position="75"/>
    </location>
    <ligand>
        <name>Na(+)</name>
        <dbReference type="ChEBI" id="CHEBI:29101"/>
        <note>structural</note>
    </ligand>
</feature>
<keyword evidence="10" id="KW-0915">Sodium</keyword>
<evidence type="ECO:0000256" key="1">
    <source>
        <dbReference type="ARBA" id="ARBA00004651"/>
    </source>
</evidence>
<feature type="transmembrane region" description="Helical" evidence="10">
    <location>
        <begin position="34"/>
        <end position="58"/>
    </location>
</feature>
<dbReference type="InterPro" id="IPR003691">
    <property type="entry name" value="FluC"/>
</dbReference>